<feature type="region of interest" description="Disordered" evidence="1">
    <location>
        <begin position="1"/>
        <end position="23"/>
    </location>
</feature>
<gene>
    <name evidence="2" type="ORF">GCM10009579_66460</name>
</gene>
<keyword evidence="3" id="KW-1185">Reference proteome</keyword>
<sequence>MSSKKNMSTCRVSDRAPQRAPLGARTSRIRAVIPVWDKPFRRGLADTYEYRFREDRGRAVWLRTWDTDRGGGSAACERRYSGRALPHILRTWLITAWST</sequence>
<evidence type="ECO:0000256" key="1">
    <source>
        <dbReference type="SAM" id="MobiDB-lite"/>
    </source>
</evidence>
<dbReference type="Proteomes" id="UP001500282">
    <property type="component" value="Unassembled WGS sequence"/>
</dbReference>
<reference evidence="2 3" key="1">
    <citation type="journal article" date="2019" name="Int. J. Syst. Evol. Microbiol.">
        <title>The Global Catalogue of Microorganisms (GCM) 10K type strain sequencing project: providing services to taxonomists for standard genome sequencing and annotation.</title>
        <authorList>
            <consortium name="The Broad Institute Genomics Platform"/>
            <consortium name="The Broad Institute Genome Sequencing Center for Infectious Disease"/>
            <person name="Wu L."/>
            <person name="Ma J."/>
        </authorList>
    </citation>
    <scope>NUCLEOTIDE SEQUENCE [LARGE SCALE GENOMIC DNA]</scope>
    <source>
        <strain evidence="2 3">JCM 11448</strain>
    </source>
</reference>
<organism evidence="2 3">
    <name type="scientific">Streptomyces javensis</name>
    <dbReference type="NCBI Taxonomy" id="114698"/>
    <lineage>
        <taxon>Bacteria</taxon>
        <taxon>Bacillati</taxon>
        <taxon>Actinomycetota</taxon>
        <taxon>Actinomycetes</taxon>
        <taxon>Kitasatosporales</taxon>
        <taxon>Streptomycetaceae</taxon>
        <taxon>Streptomyces</taxon>
        <taxon>Streptomyces violaceusniger group</taxon>
    </lineage>
</organism>
<protein>
    <submittedName>
        <fullName evidence="2">Uncharacterized protein</fullName>
    </submittedName>
</protein>
<dbReference type="EMBL" id="BAAAIH010000049">
    <property type="protein sequence ID" value="GAA1291986.1"/>
    <property type="molecule type" value="Genomic_DNA"/>
</dbReference>
<comment type="caution">
    <text evidence="2">The sequence shown here is derived from an EMBL/GenBank/DDBJ whole genome shotgun (WGS) entry which is preliminary data.</text>
</comment>
<feature type="compositionally biased region" description="Polar residues" evidence="1">
    <location>
        <begin position="1"/>
        <end position="11"/>
    </location>
</feature>
<evidence type="ECO:0000313" key="2">
    <source>
        <dbReference type="EMBL" id="GAA1291986.1"/>
    </source>
</evidence>
<proteinExistence type="predicted"/>
<accession>A0ABN1X9M0</accession>
<evidence type="ECO:0000313" key="3">
    <source>
        <dbReference type="Proteomes" id="UP001500282"/>
    </source>
</evidence>
<name>A0ABN1X9M0_9ACTN</name>